<organism evidence="2">
    <name type="scientific">freshwater metagenome</name>
    <dbReference type="NCBI Taxonomy" id="449393"/>
    <lineage>
        <taxon>unclassified sequences</taxon>
        <taxon>metagenomes</taxon>
        <taxon>ecological metagenomes</taxon>
    </lineage>
</organism>
<protein>
    <submittedName>
        <fullName evidence="2">Unannotated protein</fullName>
    </submittedName>
</protein>
<evidence type="ECO:0000313" key="2">
    <source>
        <dbReference type="EMBL" id="CAB4589819.1"/>
    </source>
</evidence>
<accession>A0A6J6FQ99</accession>
<gene>
    <name evidence="2" type="ORF">UFOPK1493_03681</name>
</gene>
<dbReference type="InterPro" id="IPR018929">
    <property type="entry name" value="DUF2510"/>
</dbReference>
<dbReference type="Pfam" id="PF10708">
    <property type="entry name" value="DUF2510"/>
    <property type="match status" value="1"/>
</dbReference>
<evidence type="ECO:0000259" key="1">
    <source>
        <dbReference type="Pfam" id="PF10708"/>
    </source>
</evidence>
<feature type="domain" description="DUF2510" evidence="1">
    <location>
        <begin position="3"/>
        <end position="33"/>
    </location>
</feature>
<reference evidence="2" key="1">
    <citation type="submission" date="2020-05" db="EMBL/GenBank/DDBJ databases">
        <authorList>
            <person name="Chiriac C."/>
            <person name="Salcher M."/>
            <person name="Ghai R."/>
            <person name="Kavagutti S V."/>
        </authorList>
    </citation>
    <scope>NUCLEOTIDE SEQUENCE</scope>
</reference>
<name>A0A6J6FQ99_9ZZZZ</name>
<sequence length="40" mass="4571">MPAGWYADPAGRFELRYWDGSTWTEHVSRAGQQYTDPPVA</sequence>
<proteinExistence type="predicted"/>
<dbReference type="AlphaFoldDB" id="A0A6J6FQ99"/>
<dbReference type="EMBL" id="CAEZSR010000221">
    <property type="protein sequence ID" value="CAB4589819.1"/>
    <property type="molecule type" value="Genomic_DNA"/>
</dbReference>